<dbReference type="InterPro" id="IPR008181">
    <property type="entry name" value="dUTPase"/>
</dbReference>
<reference evidence="8" key="1">
    <citation type="submission" date="2017-09" db="EMBL/GenBank/DDBJ databases">
        <title>Depth-based differentiation of microbial function through sediment-hosted aquifers and enrichment of novel symbionts in the deep terrestrial subsurface.</title>
        <authorList>
            <person name="Probst A.J."/>
            <person name="Ladd B."/>
            <person name="Jarett J.K."/>
            <person name="Geller-Mcgrath D.E."/>
            <person name="Sieber C.M.K."/>
            <person name="Emerson J.B."/>
            <person name="Anantharaman K."/>
            <person name="Thomas B.C."/>
            <person name="Malmstrom R."/>
            <person name="Stieglmeier M."/>
            <person name="Klingl A."/>
            <person name="Woyke T."/>
            <person name="Ryan C.M."/>
            <person name="Banfield J.F."/>
        </authorList>
    </citation>
    <scope>NUCLEOTIDE SEQUENCE [LARGE SCALE GENOMIC DNA]</scope>
</reference>
<accession>A0A2M7CJ99</accession>
<dbReference type="AlphaFoldDB" id="A0A2M7CJ99"/>
<evidence type="ECO:0000256" key="2">
    <source>
        <dbReference type="ARBA" id="ARBA00012379"/>
    </source>
</evidence>
<dbReference type="InterPro" id="IPR029054">
    <property type="entry name" value="dUTPase-like"/>
</dbReference>
<comment type="similarity">
    <text evidence="1">Belongs to the dUTPase family.</text>
</comment>
<keyword evidence="3" id="KW-0378">Hydrolase</keyword>
<evidence type="ECO:0000313" key="7">
    <source>
        <dbReference type="EMBL" id="PIV25716.1"/>
    </source>
</evidence>
<organism evidence="7 8">
    <name type="scientific">Candidatus Berkelbacteria bacterium CG03_land_8_20_14_0_80_40_36</name>
    <dbReference type="NCBI Taxonomy" id="1974509"/>
    <lineage>
        <taxon>Bacteria</taxon>
        <taxon>Candidatus Berkelbacteria</taxon>
    </lineage>
</organism>
<dbReference type="GO" id="GO:0006226">
    <property type="term" value="P:dUMP biosynthetic process"/>
    <property type="evidence" value="ECO:0007669"/>
    <property type="project" value="InterPro"/>
</dbReference>
<protein>
    <recommendedName>
        <fullName evidence="2">dUTP diphosphatase</fullName>
        <ecNumber evidence="2">3.6.1.23</ecNumber>
    </recommendedName>
</protein>
<dbReference type="EC" id="3.6.1.23" evidence="2"/>
<feature type="domain" description="dUTPase-like" evidence="6">
    <location>
        <begin position="12"/>
        <end position="142"/>
    </location>
</feature>
<proteinExistence type="inferred from homology"/>
<evidence type="ECO:0000256" key="5">
    <source>
        <dbReference type="ARBA" id="ARBA00047686"/>
    </source>
</evidence>
<dbReference type="EMBL" id="PEUM01000005">
    <property type="protein sequence ID" value="PIV25716.1"/>
    <property type="molecule type" value="Genomic_DNA"/>
</dbReference>
<dbReference type="Pfam" id="PF00692">
    <property type="entry name" value="dUTPase"/>
    <property type="match status" value="1"/>
</dbReference>
<dbReference type="PANTHER" id="PTHR11241">
    <property type="entry name" value="DEOXYURIDINE 5'-TRIPHOSPHATE NUCLEOTIDOHYDROLASE"/>
    <property type="match status" value="1"/>
</dbReference>
<keyword evidence="4" id="KW-0546">Nucleotide metabolism</keyword>
<dbReference type="GO" id="GO:0000287">
    <property type="term" value="F:magnesium ion binding"/>
    <property type="evidence" value="ECO:0007669"/>
    <property type="project" value="InterPro"/>
</dbReference>
<dbReference type="InterPro" id="IPR033704">
    <property type="entry name" value="dUTPase_trimeric"/>
</dbReference>
<sequence length="149" mass="16741">MEVRILRVDNSLPLPRYETNGAVAFDYVARKNTKIKPGEIGLIPGNVIIKIPRGFMILIVPRSSMPRKTGLVFPHSVGIVDQDYCGVNDEHLIQVFNPSRKIIEVKRGERVAQGVFVKIEKANWKEMKNIRQKSRGGFGSTGKISNLKI</sequence>
<dbReference type="SUPFAM" id="SSF51283">
    <property type="entry name" value="dUTPase-like"/>
    <property type="match status" value="1"/>
</dbReference>
<dbReference type="NCBIfam" id="NF001862">
    <property type="entry name" value="PRK00601.1"/>
    <property type="match status" value="1"/>
</dbReference>
<comment type="catalytic activity">
    <reaction evidence="5">
        <text>dUTP + H2O = dUMP + diphosphate + H(+)</text>
        <dbReference type="Rhea" id="RHEA:10248"/>
        <dbReference type="ChEBI" id="CHEBI:15377"/>
        <dbReference type="ChEBI" id="CHEBI:15378"/>
        <dbReference type="ChEBI" id="CHEBI:33019"/>
        <dbReference type="ChEBI" id="CHEBI:61555"/>
        <dbReference type="ChEBI" id="CHEBI:246422"/>
        <dbReference type="EC" id="3.6.1.23"/>
    </reaction>
</comment>
<evidence type="ECO:0000256" key="4">
    <source>
        <dbReference type="ARBA" id="ARBA00023080"/>
    </source>
</evidence>
<name>A0A2M7CJ99_9BACT</name>
<evidence type="ECO:0000313" key="8">
    <source>
        <dbReference type="Proteomes" id="UP000229966"/>
    </source>
</evidence>
<gene>
    <name evidence="7" type="ORF">COS38_00180</name>
</gene>
<dbReference type="GO" id="GO:0046081">
    <property type="term" value="P:dUTP catabolic process"/>
    <property type="evidence" value="ECO:0007669"/>
    <property type="project" value="InterPro"/>
</dbReference>
<dbReference type="GO" id="GO:0004170">
    <property type="term" value="F:dUTP diphosphatase activity"/>
    <property type="evidence" value="ECO:0007669"/>
    <property type="project" value="UniProtKB-EC"/>
</dbReference>
<dbReference type="Gene3D" id="2.70.40.10">
    <property type="match status" value="1"/>
</dbReference>
<dbReference type="Proteomes" id="UP000229966">
    <property type="component" value="Unassembled WGS sequence"/>
</dbReference>
<comment type="caution">
    <text evidence="7">The sequence shown here is derived from an EMBL/GenBank/DDBJ whole genome shotgun (WGS) entry which is preliminary data.</text>
</comment>
<evidence type="ECO:0000259" key="6">
    <source>
        <dbReference type="Pfam" id="PF00692"/>
    </source>
</evidence>
<dbReference type="CDD" id="cd07557">
    <property type="entry name" value="trimeric_dUTPase"/>
    <property type="match status" value="1"/>
</dbReference>
<evidence type="ECO:0000256" key="1">
    <source>
        <dbReference type="ARBA" id="ARBA00006581"/>
    </source>
</evidence>
<dbReference type="InterPro" id="IPR036157">
    <property type="entry name" value="dUTPase-like_sf"/>
</dbReference>
<dbReference type="PANTHER" id="PTHR11241:SF0">
    <property type="entry name" value="DEOXYURIDINE 5'-TRIPHOSPHATE NUCLEOTIDOHYDROLASE"/>
    <property type="match status" value="1"/>
</dbReference>
<evidence type="ECO:0000256" key="3">
    <source>
        <dbReference type="ARBA" id="ARBA00022801"/>
    </source>
</evidence>